<keyword evidence="1" id="KW-0805">Transcription regulation</keyword>
<dbReference type="EMBL" id="JACHEM010000008">
    <property type="protein sequence ID" value="MBB6436865.1"/>
    <property type="molecule type" value="Genomic_DNA"/>
</dbReference>
<dbReference type="Pfam" id="PF13490">
    <property type="entry name" value="zf-HC2"/>
    <property type="match status" value="1"/>
</dbReference>
<dbReference type="AlphaFoldDB" id="A0A7X0HFW8"/>
<keyword evidence="6" id="KW-1185">Reference proteome</keyword>
<feature type="domain" description="Putative zinc-finger" evidence="4">
    <location>
        <begin position="14"/>
        <end position="46"/>
    </location>
</feature>
<feature type="transmembrane region" description="Helical" evidence="3">
    <location>
        <begin position="101"/>
        <end position="124"/>
    </location>
</feature>
<keyword evidence="3" id="KW-0812">Transmembrane</keyword>
<proteinExistence type="predicted"/>
<comment type="caution">
    <text evidence="5">The sequence shown here is derived from an EMBL/GenBank/DDBJ whole genome shotgun (WGS) entry which is preliminary data.</text>
</comment>
<evidence type="ECO:0000256" key="1">
    <source>
        <dbReference type="ARBA" id="ARBA00023015"/>
    </source>
</evidence>
<dbReference type="InterPro" id="IPR027383">
    <property type="entry name" value="Znf_put"/>
</dbReference>
<dbReference type="Gene3D" id="1.10.10.1320">
    <property type="entry name" value="Anti-sigma factor, zinc-finger domain"/>
    <property type="match status" value="1"/>
</dbReference>
<dbReference type="InterPro" id="IPR041916">
    <property type="entry name" value="Anti_sigma_zinc_sf"/>
</dbReference>
<evidence type="ECO:0000313" key="5">
    <source>
        <dbReference type="EMBL" id="MBB6436865.1"/>
    </source>
</evidence>
<organism evidence="5 6">
    <name type="scientific">Streptomyces candidus</name>
    <dbReference type="NCBI Taxonomy" id="67283"/>
    <lineage>
        <taxon>Bacteria</taxon>
        <taxon>Bacillati</taxon>
        <taxon>Actinomycetota</taxon>
        <taxon>Actinomycetes</taxon>
        <taxon>Kitasatosporales</taxon>
        <taxon>Streptomycetaceae</taxon>
        <taxon>Streptomyces</taxon>
    </lineage>
</organism>
<dbReference type="Proteomes" id="UP000540423">
    <property type="component" value="Unassembled WGS sequence"/>
</dbReference>
<evidence type="ECO:0000313" key="6">
    <source>
        <dbReference type="Proteomes" id="UP000540423"/>
    </source>
</evidence>
<evidence type="ECO:0000256" key="2">
    <source>
        <dbReference type="ARBA" id="ARBA00023163"/>
    </source>
</evidence>
<reference evidence="5 6" key="1">
    <citation type="submission" date="2020-08" db="EMBL/GenBank/DDBJ databases">
        <title>Genomic Encyclopedia of Type Strains, Phase IV (KMG-IV): sequencing the most valuable type-strain genomes for metagenomic binning, comparative biology and taxonomic classification.</title>
        <authorList>
            <person name="Goeker M."/>
        </authorList>
    </citation>
    <scope>NUCLEOTIDE SEQUENCE [LARGE SCALE GENOMIC DNA]</scope>
    <source>
        <strain evidence="5 6">DSM 40141</strain>
    </source>
</reference>
<evidence type="ECO:0000256" key="3">
    <source>
        <dbReference type="SAM" id="Phobius"/>
    </source>
</evidence>
<keyword evidence="3" id="KW-0472">Membrane</keyword>
<sequence>MSRSDGMNVPEGESVHDAVAAYSLGVLDEYEAAAFETHLAGCGYCAAQLDDLAGMASVLAALAEPPGPPRALTKPGPALLAGLVDEVAAQRDRAARRRRRGLRLAAAAAAVVIGGSGAAVVAAAHDGAAPPARALPAPRPTSPAEDAFFHHMTRKTEATDPATGVGAAVGTEAKGWGTHAVLELRNVRGPLKCSLIAVAKNGDEEVVTSWTVPKWGYGIPGSTHSGARKPLYVHGGAAMDRGDIDRFEVRTFDGKPLVKVDA</sequence>
<keyword evidence="3" id="KW-1133">Transmembrane helix</keyword>
<evidence type="ECO:0000259" key="4">
    <source>
        <dbReference type="Pfam" id="PF13490"/>
    </source>
</evidence>
<keyword evidence="2" id="KW-0804">Transcription</keyword>
<name>A0A7X0HFW8_9ACTN</name>
<dbReference type="RefSeq" id="WP_308437310.1">
    <property type="nucleotide sequence ID" value="NZ_BNBN01000001.1"/>
</dbReference>
<accession>A0A7X0HFW8</accession>
<protein>
    <recommendedName>
        <fullName evidence="4">Putative zinc-finger domain-containing protein</fullName>
    </recommendedName>
</protein>
<gene>
    <name evidence="5" type="ORF">HNQ79_003340</name>
</gene>